<dbReference type="AlphaFoldDB" id="A0A8J6TM68"/>
<dbReference type="GO" id="GO:0006508">
    <property type="term" value="P:proteolysis"/>
    <property type="evidence" value="ECO:0007669"/>
    <property type="project" value="InterPro"/>
</dbReference>
<organism evidence="2 3">
    <name type="scientific">Candidatus Desulfatibia vada</name>
    <dbReference type="NCBI Taxonomy" id="2841696"/>
    <lineage>
        <taxon>Bacteria</taxon>
        <taxon>Pseudomonadati</taxon>
        <taxon>Thermodesulfobacteriota</taxon>
        <taxon>Desulfobacteria</taxon>
        <taxon>Desulfobacterales</taxon>
        <taxon>Desulfobacterales incertae sedis</taxon>
        <taxon>Candidatus Desulfatibia</taxon>
    </lineage>
</organism>
<dbReference type="InterPro" id="IPR011600">
    <property type="entry name" value="Pept_C14_caspase"/>
</dbReference>
<reference evidence="2 3" key="1">
    <citation type="submission" date="2020-08" db="EMBL/GenBank/DDBJ databases">
        <title>Bridging the membrane lipid divide: bacteria of the FCB group superphylum have the potential to synthesize archaeal ether lipids.</title>
        <authorList>
            <person name="Villanueva L."/>
            <person name="Von Meijenfeldt F.A.B."/>
            <person name="Westbye A.B."/>
            <person name="Yadav S."/>
            <person name="Hopmans E.C."/>
            <person name="Dutilh B.E."/>
            <person name="Sinninghe Damste J.S."/>
        </authorList>
    </citation>
    <scope>NUCLEOTIDE SEQUENCE [LARGE SCALE GENOMIC DNA]</scope>
    <source>
        <strain evidence="2">NIOZ-UU17</strain>
    </source>
</reference>
<evidence type="ECO:0000313" key="2">
    <source>
        <dbReference type="EMBL" id="MBC8434179.1"/>
    </source>
</evidence>
<dbReference type="Gene3D" id="3.40.50.1460">
    <property type="match status" value="1"/>
</dbReference>
<gene>
    <name evidence="2" type="ORF">H8D96_19905</name>
</gene>
<dbReference type="Proteomes" id="UP000605201">
    <property type="component" value="Unassembled WGS sequence"/>
</dbReference>
<dbReference type="SUPFAM" id="SSF52129">
    <property type="entry name" value="Caspase-like"/>
    <property type="match status" value="1"/>
</dbReference>
<dbReference type="GO" id="GO:0004197">
    <property type="term" value="F:cysteine-type endopeptidase activity"/>
    <property type="evidence" value="ECO:0007669"/>
    <property type="project" value="InterPro"/>
</dbReference>
<dbReference type="PANTHER" id="PTHR22576">
    <property type="entry name" value="MUCOSA ASSOCIATED LYMPHOID TISSUE LYMPHOMA TRANSLOCATION PROTEIN 1/PARACASPASE"/>
    <property type="match status" value="1"/>
</dbReference>
<dbReference type="EMBL" id="JACNIG010000396">
    <property type="protein sequence ID" value="MBC8434179.1"/>
    <property type="molecule type" value="Genomic_DNA"/>
</dbReference>
<evidence type="ECO:0000259" key="1">
    <source>
        <dbReference type="PROSITE" id="PS50208"/>
    </source>
</evidence>
<dbReference type="PANTHER" id="PTHR22576:SF37">
    <property type="entry name" value="MUCOSA-ASSOCIATED LYMPHOID TISSUE LYMPHOMA TRANSLOCATION PROTEIN 1"/>
    <property type="match status" value="1"/>
</dbReference>
<dbReference type="InterPro" id="IPR029030">
    <property type="entry name" value="Caspase-like_dom_sf"/>
</dbReference>
<name>A0A8J6TM68_9BACT</name>
<evidence type="ECO:0000313" key="3">
    <source>
        <dbReference type="Proteomes" id="UP000605201"/>
    </source>
</evidence>
<sequence length="536" mass="60044">MKKTVIIIANTIILFLFLAGNLTAERRGIRVTAKSGKNLYLYKDYHALVVGIDDYDYWPNLQGAVRDAMEVASVLKNVGMKVKLVINPTSKELKRAFDELTYGVGKEENRAILIYFSGHGETETLATGEKMGYIVPKDSPMPVKNPIGFAEKAISMNMIESYALRIKSKHVLMVFDSCFSGTVFASLKGIPVGISDKSSRPVRQFITAGSENEEVPDDSIFKTCFVQGINGEADYNEDGYVTGSELGIYLDISVVNYSRGAQHPQYGKIRHPKLDKGDFIFHLPDISGSTGEKTQKKQDALFSVESNRGGAKLFVITKPEDAKVRVLNIRPKFFQGMVLEPGRYHIEATARGYEAKTMWTVLRASEGKRVHMQLDSVAANKRLQKATRPSEQNGKRYGVKNKLESTVKGYLSCLHAGKPKEISKFVCKEISQQLEMGVEAVRNKMTLILFDPMHGVSFRMAERAVKNTKIDFKAFELEVMKENNDSAIAKYSTKMSIKVVHPESGLFVPIPDFEEINDKAYFIKEMGRWKLCHPPS</sequence>
<dbReference type="Pfam" id="PF00656">
    <property type="entry name" value="Peptidase_C14"/>
    <property type="match status" value="1"/>
</dbReference>
<accession>A0A8J6TM68</accession>
<dbReference type="PROSITE" id="PS00018">
    <property type="entry name" value="EF_HAND_1"/>
    <property type="match status" value="1"/>
</dbReference>
<protein>
    <submittedName>
        <fullName evidence="2">Caspase family protein</fullName>
    </submittedName>
</protein>
<dbReference type="InterPro" id="IPR052039">
    <property type="entry name" value="Caspase-related_regulators"/>
</dbReference>
<dbReference type="PROSITE" id="PS50208">
    <property type="entry name" value="CASPASE_P20"/>
    <property type="match status" value="1"/>
</dbReference>
<comment type="caution">
    <text evidence="2">The sequence shown here is derived from an EMBL/GenBank/DDBJ whole genome shotgun (WGS) entry which is preliminary data.</text>
</comment>
<dbReference type="InterPro" id="IPR001309">
    <property type="entry name" value="Pept_C14_p20"/>
</dbReference>
<dbReference type="InterPro" id="IPR018247">
    <property type="entry name" value="EF_Hand_1_Ca_BS"/>
</dbReference>
<proteinExistence type="predicted"/>
<feature type="domain" description="Caspase family p20" evidence="1">
    <location>
        <begin position="47"/>
        <end position="121"/>
    </location>
</feature>